<accession>A0A1F8DVB6</accession>
<dbReference type="EMBL" id="MGIP01000001">
    <property type="protein sequence ID" value="OGM92514.1"/>
    <property type="molecule type" value="Genomic_DNA"/>
</dbReference>
<evidence type="ECO:0000256" key="1">
    <source>
        <dbReference type="SAM" id="Phobius"/>
    </source>
</evidence>
<gene>
    <name evidence="2" type="ORF">A2755_00255</name>
</gene>
<evidence type="ECO:0000313" key="3">
    <source>
        <dbReference type="Proteomes" id="UP000177029"/>
    </source>
</evidence>
<name>A0A1F8DVB6_9BACT</name>
<proteinExistence type="predicted"/>
<dbReference type="STRING" id="1802555.A2755_00255"/>
<organism evidence="2 3">
    <name type="scientific">Candidatus Wolfebacteria bacterium RIFCSPHIGHO2_01_FULL_48_22</name>
    <dbReference type="NCBI Taxonomy" id="1802555"/>
    <lineage>
        <taxon>Bacteria</taxon>
        <taxon>Candidatus Wolfeibacteriota</taxon>
    </lineage>
</organism>
<feature type="transmembrane region" description="Helical" evidence="1">
    <location>
        <begin position="35"/>
        <end position="61"/>
    </location>
</feature>
<feature type="transmembrane region" description="Helical" evidence="1">
    <location>
        <begin position="6"/>
        <end position="23"/>
    </location>
</feature>
<evidence type="ECO:0000313" key="2">
    <source>
        <dbReference type="EMBL" id="OGM92514.1"/>
    </source>
</evidence>
<feature type="transmembrane region" description="Helical" evidence="1">
    <location>
        <begin position="160"/>
        <end position="184"/>
    </location>
</feature>
<keyword evidence="1" id="KW-1133">Transmembrane helix</keyword>
<reference evidence="2 3" key="1">
    <citation type="journal article" date="2016" name="Nat. Commun.">
        <title>Thousands of microbial genomes shed light on interconnected biogeochemical processes in an aquifer system.</title>
        <authorList>
            <person name="Anantharaman K."/>
            <person name="Brown C.T."/>
            <person name="Hug L.A."/>
            <person name="Sharon I."/>
            <person name="Castelle C.J."/>
            <person name="Probst A.J."/>
            <person name="Thomas B.C."/>
            <person name="Singh A."/>
            <person name="Wilkins M.J."/>
            <person name="Karaoz U."/>
            <person name="Brodie E.L."/>
            <person name="Williams K.H."/>
            <person name="Hubbard S.S."/>
            <person name="Banfield J.F."/>
        </authorList>
    </citation>
    <scope>NUCLEOTIDE SEQUENCE [LARGE SCALE GENOMIC DNA]</scope>
</reference>
<feature type="transmembrane region" description="Helical" evidence="1">
    <location>
        <begin position="129"/>
        <end position="154"/>
    </location>
</feature>
<dbReference type="Proteomes" id="UP000177029">
    <property type="component" value="Unassembled WGS sequence"/>
</dbReference>
<evidence type="ECO:0008006" key="4">
    <source>
        <dbReference type="Google" id="ProtNLM"/>
    </source>
</evidence>
<dbReference type="AlphaFoldDB" id="A0A1F8DVB6"/>
<keyword evidence="1" id="KW-0472">Membrane</keyword>
<comment type="caution">
    <text evidence="2">The sequence shown here is derived from an EMBL/GenBank/DDBJ whole genome shotgun (WGS) entry which is preliminary data.</text>
</comment>
<sequence>MIRKELFKLLGIFIAGIVIVLAISRLNLLDELIRLLSGAGVFGPMISGIFFVFTITVATGASLLTALSETYPISYVAIWGGFGAAIGDVLFFHVIRRIRRAFIRTSDEHVIASPQHIFKRIEHSPLGRFLLPIVGAVIIASPLPDELGIALLGLSKMNRFYFFLLSYTLNTIGIYLLLLGISLLT</sequence>
<feature type="transmembrane region" description="Helical" evidence="1">
    <location>
        <begin position="73"/>
        <end position="95"/>
    </location>
</feature>
<protein>
    <recommendedName>
        <fullName evidence="4">TVP38/TMEM64 family membrane protein</fullName>
    </recommendedName>
</protein>
<keyword evidence="1" id="KW-0812">Transmembrane</keyword>